<evidence type="ECO:0000256" key="2">
    <source>
        <dbReference type="ARBA" id="ARBA00022598"/>
    </source>
</evidence>
<keyword evidence="3 9" id="KW-0479">Metal-binding</keyword>
<dbReference type="AlphaFoldDB" id="A0A4R4ZY28"/>
<sequence>MTDAHVDPVTPESGQDDLPEQMRVRREKRDRLLAEGVQPYPISVPRTHLLKDLRATYDAQELEVDTKTGEQVSVAGRVIFLRNTGKLCFVRLREGDGTELQVMLSLADLGEEELARFKQIVDIGDLLAVQGEVVTSRRGELSVQATGWQMAAKTLRPLPNEHKPLNEEARVRLRYVDLIVRSEARDMVRIKAAVLKSLRATFDAQGFIEVETPVLQLTNGGAAARPFNTHLNAFDQEMKLRIALELDLKRAMIGGVDRVFEIGRTFRNEGLDSTHAAEFSMIEAYQAYGDYDTMAELIQDLIRNAGRAIGRTTVTARDGSEIDFEQPFRHATLFGLLSEAVGEKVDQTTDLAALLKLAEQHEIELQPGRNAGEIAVDLFEKLCEHNLIQPTFVRDYPESARPLAKPHREIPGLVEAFDLFVNGVELGVAYSELNDPVIQRDRLVEQSLLAAAGDPEAMELDEDFLRAMEFGMPPAGGMGMGLDRLIMLYTGAGIRETILFPLLRPE</sequence>
<gene>
    <name evidence="9 13" type="primary">lysS</name>
    <name evidence="13" type="ORF">E1263_01710</name>
</gene>
<dbReference type="GO" id="GO:0000287">
    <property type="term" value="F:magnesium ion binding"/>
    <property type="evidence" value="ECO:0007669"/>
    <property type="project" value="UniProtKB-UniRule"/>
</dbReference>
<dbReference type="InterPro" id="IPR002313">
    <property type="entry name" value="Lys-tRNA-ligase_II"/>
</dbReference>
<dbReference type="Gene3D" id="2.40.50.140">
    <property type="entry name" value="Nucleic acid-binding proteins"/>
    <property type="match status" value="1"/>
</dbReference>
<comment type="caution">
    <text evidence="13">The sequence shown here is derived from an EMBL/GenBank/DDBJ whole genome shotgun (WGS) entry which is preliminary data.</text>
</comment>
<dbReference type="FunFam" id="2.40.50.140:FF:000024">
    <property type="entry name" value="Lysine--tRNA ligase"/>
    <property type="match status" value="1"/>
</dbReference>
<evidence type="ECO:0000256" key="10">
    <source>
        <dbReference type="RuleBase" id="RU000336"/>
    </source>
</evidence>
<organism evidence="13 14">
    <name type="scientific">Kribbella antibiotica</name>
    <dbReference type="NCBI Taxonomy" id="190195"/>
    <lineage>
        <taxon>Bacteria</taxon>
        <taxon>Bacillati</taxon>
        <taxon>Actinomycetota</taxon>
        <taxon>Actinomycetes</taxon>
        <taxon>Propionibacteriales</taxon>
        <taxon>Kribbellaceae</taxon>
        <taxon>Kribbella</taxon>
    </lineage>
</organism>
<dbReference type="OrthoDB" id="9801152at2"/>
<evidence type="ECO:0000256" key="6">
    <source>
        <dbReference type="ARBA" id="ARBA00022917"/>
    </source>
</evidence>
<dbReference type="Pfam" id="PF01336">
    <property type="entry name" value="tRNA_anti-codon"/>
    <property type="match status" value="1"/>
</dbReference>
<dbReference type="GO" id="GO:0000049">
    <property type="term" value="F:tRNA binding"/>
    <property type="evidence" value="ECO:0007669"/>
    <property type="project" value="TreeGrafter"/>
</dbReference>
<dbReference type="InterPro" id="IPR045864">
    <property type="entry name" value="aa-tRNA-synth_II/BPL/LPL"/>
</dbReference>
<evidence type="ECO:0000313" key="14">
    <source>
        <dbReference type="Proteomes" id="UP000295124"/>
    </source>
</evidence>
<evidence type="ECO:0000256" key="8">
    <source>
        <dbReference type="ARBA" id="ARBA00048573"/>
    </source>
</evidence>
<keyword evidence="9" id="KW-0963">Cytoplasm</keyword>
<dbReference type="SUPFAM" id="SSF50249">
    <property type="entry name" value="Nucleic acid-binding proteins"/>
    <property type="match status" value="1"/>
</dbReference>
<dbReference type="Proteomes" id="UP000295124">
    <property type="component" value="Unassembled WGS sequence"/>
</dbReference>
<evidence type="ECO:0000256" key="3">
    <source>
        <dbReference type="ARBA" id="ARBA00022723"/>
    </source>
</evidence>
<dbReference type="EC" id="6.1.1.6" evidence="9"/>
<dbReference type="PROSITE" id="PS50862">
    <property type="entry name" value="AA_TRNA_LIGASE_II"/>
    <property type="match status" value="1"/>
</dbReference>
<comment type="catalytic activity">
    <reaction evidence="8 9 10">
        <text>tRNA(Lys) + L-lysine + ATP = L-lysyl-tRNA(Lys) + AMP + diphosphate</text>
        <dbReference type="Rhea" id="RHEA:20792"/>
        <dbReference type="Rhea" id="RHEA-COMP:9696"/>
        <dbReference type="Rhea" id="RHEA-COMP:9697"/>
        <dbReference type="ChEBI" id="CHEBI:30616"/>
        <dbReference type="ChEBI" id="CHEBI:32551"/>
        <dbReference type="ChEBI" id="CHEBI:33019"/>
        <dbReference type="ChEBI" id="CHEBI:78442"/>
        <dbReference type="ChEBI" id="CHEBI:78529"/>
        <dbReference type="ChEBI" id="CHEBI:456215"/>
        <dbReference type="EC" id="6.1.1.6"/>
    </reaction>
</comment>
<accession>A0A4R4ZY28</accession>
<dbReference type="GO" id="GO:0005829">
    <property type="term" value="C:cytosol"/>
    <property type="evidence" value="ECO:0007669"/>
    <property type="project" value="TreeGrafter"/>
</dbReference>
<feature type="binding site" evidence="9">
    <location>
        <position position="425"/>
    </location>
    <ligand>
        <name>Mg(2+)</name>
        <dbReference type="ChEBI" id="CHEBI:18420"/>
        <label>2</label>
    </ligand>
</feature>
<comment type="subcellular location">
    <subcellularLocation>
        <location evidence="9">Cytoplasm</location>
    </subcellularLocation>
</comment>
<evidence type="ECO:0000256" key="5">
    <source>
        <dbReference type="ARBA" id="ARBA00022840"/>
    </source>
</evidence>
<feature type="binding site" evidence="9">
    <location>
        <position position="418"/>
    </location>
    <ligand>
        <name>Mg(2+)</name>
        <dbReference type="ChEBI" id="CHEBI:18420"/>
        <label>1</label>
    </ligand>
</feature>
<name>A0A4R4ZY28_9ACTN</name>
<comment type="subunit">
    <text evidence="9">Homodimer.</text>
</comment>
<comment type="cofactor">
    <cofactor evidence="9 10">
        <name>Mg(2+)</name>
        <dbReference type="ChEBI" id="CHEBI:18420"/>
    </cofactor>
    <text evidence="9 10">Binds 3 Mg(2+) ions per subunit.</text>
</comment>
<evidence type="ECO:0000256" key="11">
    <source>
        <dbReference type="SAM" id="MobiDB-lite"/>
    </source>
</evidence>
<reference evidence="13 14" key="1">
    <citation type="submission" date="2019-03" db="EMBL/GenBank/DDBJ databases">
        <title>Draft genome sequences of novel Actinobacteria.</title>
        <authorList>
            <person name="Sahin N."/>
            <person name="Ay H."/>
            <person name="Saygin H."/>
        </authorList>
    </citation>
    <scope>NUCLEOTIDE SEQUENCE [LARGE SCALE GENOMIC DNA]</scope>
    <source>
        <strain evidence="13 14">JCM 13523</strain>
    </source>
</reference>
<dbReference type="HAMAP" id="MF_00252">
    <property type="entry name" value="Lys_tRNA_synth_class2"/>
    <property type="match status" value="1"/>
</dbReference>
<dbReference type="Gene3D" id="3.30.930.10">
    <property type="entry name" value="Bira Bifunctional Protein, Domain 2"/>
    <property type="match status" value="1"/>
</dbReference>
<dbReference type="PRINTS" id="PR00982">
    <property type="entry name" value="TRNASYNTHLYS"/>
</dbReference>
<dbReference type="EMBL" id="SMKX01000003">
    <property type="protein sequence ID" value="TDD63049.1"/>
    <property type="molecule type" value="Genomic_DNA"/>
</dbReference>
<dbReference type="SUPFAM" id="SSF55681">
    <property type="entry name" value="Class II aaRS and biotin synthetases"/>
    <property type="match status" value="1"/>
</dbReference>
<evidence type="ECO:0000259" key="12">
    <source>
        <dbReference type="PROSITE" id="PS50862"/>
    </source>
</evidence>
<comment type="similarity">
    <text evidence="1 9">Belongs to the class-II aminoacyl-tRNA synthetase family.</text>
</comment>
<keyword evidence="7 9" id="KW-0030">Aminoacyl-tRNA synthetase</keyword>
<dbReference type="InterPro" id="IPR018149">
    <property type="entry name" value="Lys-tRNA-synth_II_C"/>
</dbReference>
<dbReference type="RefSeq" id="WP_132164571.1">
    <property type="nucleotide sequence ID" value="NZ_SMKX01000003.1"/>
</dbReference>
<dbReference type="InterPro" id="IPR012340">
    <property type="entry name" value="NA-bd_OB-fold"/>
</dbReference>
<evidence type="ECO:0000256" key="4">
    <source>
        <dbReference type="ARBA" id="ARBA00022741"/>
    </source>
</evidence>
<dbReference type="NCBIfam" id="TIGR00499">
    <property type="entry name" value="lysS_bact"/>
    <property type="match status" value="1"/>
</dbReference>
<keyword evidence="14" id="KW-1185">Reference proteome</keyword>
<dbReference type="InterPro" id="IPR006195">
    <property type="entry name" value="aa-tRNA-synth_II"/>
</dbReference>
<keyword evidence="9 10" id="KW-0460">Magnesium</keyword>
<dbReference type="PANTHER" id="PTHR42918">
    <property type="entry name" value="LYSYL-TRNA SYNTHETASE"/>
    <property type="match status" value="1"/>
</dbReference>
<dbReference type="PANTHER" id="PTHR42918:SF15">
    <property type="entry name" value="LYSINE--TRNA LIGASE, CHLOROPLASTIC_MITOCHONDRIAL"/>
    <property type="match status" value="1"/>
</dbReference>
<protein>
    <recommendedName>
        <fullName evidence="9">Lysine--tRNA ligase</fullName>
        <ecNumber evidence="9">6.1.1.6</ecNumber>
    </recommendedName>
    <alternativeName>
        <fullName evidence="9">Lysyl-tRNA synthetase</fullName>
        <shortName evidence="9">LysRS</shortName>
    </alternativeName>
</protein>
<feature type="domain" description="Aminoacyl-transfer RNA synthetases class-II family profile" evidence="12">
    <location>
        <begin position="189"/>
        <end position="505"/>
    </location>
</feature>
<dbReference type="NCBIfam" id="NF001756">
    <property type="entry name" value="PRK00484.1"/>
    <property type="match status" value="1"/>
</dbReference>
<dbReference type="GO" id="GO:0005524">
    <property type="term" value="F:ATP binding"/>
    <property type="evidence" value="ECO:0007669"/>
    <property type="project" value="UniProtKB-UniRule"/>
</dbReference>
<dbReference type="CDD" id="cd04322">
    <property type="entry name" value="LysRS_N"/>
    <property type="match status" value="1"/>
</dbReference>
<evidence type="ECO:0000256" key="7">
    <source>
        <dbReference type="ARBA" id="ARBA00023146"/>
    </source>
</evidence>
<dbReference type="InterPro" id="IPR004364">
    <property type="entry name" value="Aa-tRNA-synt_II"/>
</dbReference>
<proteinExistence type="inferred from homology"/>
<dbReference type="InterPro" id="IPR044136">
    <property type="entry name" value="Lys-tRNA-ligase_II_N"/>
</dbReference>
<feature type="region of interest" description="Disordered" evidence="11">
    <location>
        <begin position="1"/>
        <end position="22"/>
    </location>
</feature>
<feature type="binding site" evidence="9">
    <location>
        <position position="425"/>
    </location>
    <ligand>
        <name>Mg(2+)</name>
        <dbReference type="ChEBI" id="CHEBI:18420"/>
        <label>1</label>
    </ligand>
</feature>
<evidence type="ECO:0000313" key="13">
    <source>
        <dbReference type="EMBL" id="TDD63049.1"/>
    </source>
</evidence>
<evidence type="ECO:0000256" key="1">
    <source>
        <dbReference type="ARBA" id="ARBA00008226"/>
    </source>
</evidence>
<dbReference type="Pfam" id="PF00152">
    <property type="entry name" value="tRNA-synt_2"/>
    <property type="match status" value="1"/>
</dbReference>
<keyword evidence="4 9" id="KW-0547">Nucleotide-binding</keyword>
<dbReference type="InterPro" id="IPR004365">
    <property type="entry name" value="NA-bd_OB_tRNA"/>
</dbReference>
<evidence type="ECO:0000256" key="9">
    <source>
        <dbReference type="HAMAP-Rule" id="MF_00252"/>
    </source>
</evidence>
<keyword evidence="2 9" id="KW-0436">Ligase</keyword>
<dbReference type="GO" id="GO:0004824">
    <property type="term" value="F:lysine-tRNA ligase activity"/>
    <property type="evidence" value="ECO:0007669"/>
    <property type="project" value="UniProtKB-UniRule"/>
</dbReference>
<keyword evidence="5 9" id="KW-0067">ATP-binding</keyword>
<keyword evidence="6 9" id="KW-0648">Protein biosynthesis</keyword>
<dbReference type="GO" id="GO:0006430">
    <property type="term" value="P:lysyl-tRNA aminoacylation"/>
    <property type="evidence" value="ECO:0007669"/>
    <property type="project" value="UniProtKB-UniRule"/>
</dbReference>